<evidence type="ECO:0000313" key="3">
    <source>
        <dbReference type="EMBL" id="QSW37793.1"/>
    </source>
</evidence>
<gene>
    <name evidence="3" type="ORF">JSR02_00575</name>
</gene>
<evidence type="ECO:0000313" key="4">
    <source>
        <dbReference type="Proteomes" id="UP000663602"/>
    </source>
</evidence>
<evidence type="ECO:0000256" key="2">
    <source>
        <dbReference type="ARBA" id="ARBA00023186"/>
    </source>
</evidence>
<evidence type="ECO:0000256" key="1">
    <source>
        <dbReference type="ARBA" id="ARBA00006975"/>
    </source>
</evidence>
<dbReference type="InterPro" id="IPR020818">
    <property type="entry name" value="Chaperonin_GroES"/>
</dbReference>
<name>A0A975AEG6_9PROT</name>
<organism evidence="3 4">
    <name type="scientific">Candidatus Vidania fulgoroideorum</name>
    <dbReference type="NCBI Taxonomy" id="881286"/>
    <lineage>
        <taxon>Bacteria</taxon>
        <taxon>Pseudomonadati</taxon>
        <taxon>Pseudomonadota</taxon>
        <taxon>Betaproteobacteria</taxon>
        <taxon>Candidatus Vidania</taxon>
    </lineage>
</organism>
<dbReference type="SMART" id="SM00883">
    <property type="entry name" value="Cpn10"/>
    <property type="match status" value="1"/>
</dbReference>
<dbReference type="GO" id="GO:0044183">
    <property type="term" value="F:protein folding chaperone"/>
    <property type="evidence" value="ECO:0007669"/>
    <property type="project" value="InterPro"/>
</dbReference>
<dbReference type="EMBL" id="CP071410">
    <property type="protein sequence ID" value="QSW37793.1"/>
    <property type="molecule type" value="Genomic_DNA"/>
</dbReference>
<dbReference type="InterPro" id="IPR037124">
    <property type="entry name" value="Chaperonin_GroES_sf"/>
</dbReference>
<reference evidence="3" key="1">
    <citation type="submission" date="2021-02" db="EMBL/GenBank/DDBJ databases">
        <authorList>
            <person name="Franco D."/>
        </authorList>
    </citation>
    <scope>NUCLEOTIDE SEQUENCE</scope>
    <source>
        <strain evidence="3">DICMUL</strain>
    </source>
</reference>
<sequence>MNKIITLNNYVILKQPTYKTNKSKLIIHNNNKPQKTTGIIKYISKNKYNLKKNDTVYFDKYSVIKIKINNKKYLCIKLTKLICKHNEK</sequence>
<reference evidence="3" key="2">
    <citation type="submission" date="2021-03" db="EMBL/GenBank/DDBJ databases">
        <title>Alternative transmission patterns in independently acquired nutritional co-symbionts of Dictyopharidae planthoppers.</title>
        <authorList>
            <person name="Michalik A."/>
            <person name="Lukasik P."/>
        </authorList>
    </citation>
    <scope>NUCLEOTIDE SEQUENCE</scope>
    <source>
        <strain evidence="3">DICMUL</strain>
    </source>
</reference>
<dbReference type="Proteomes" id="UP000663602">
    <property type="component" value="Chromosome"/>
</dbReference>
<proteinExistence type="inferred from homology"/>
<dbReference type="Gene3D" id="2.30.33.40">
    <property type="entry name" value="GroES chaperonin"/>
    <property type="match status" value="1"/>
</dbReference>
<comment type="similarity">
    <text evidence="1">Belongs to the GroES chaperonin family.</text>
</comment>
<dbReference type="Pfam" id="PF00166">
    <property type="entry name" value="Cpn10"/>
    <property type="match status" value="1"/>
</dbReference>
<dbReference type="GO" id="GO:0005524">
    <property type="term" value="F:ATP binding"/>
    <property type="evidence" value="ECO:0007669"/>
    <property type="project" value="InterPro"/>
</dbReference>
<dbReference type="AlphaFoldDB" id="A0A975AEG6"/>
<evidence type="ECO:0008006" key="5">
    <source>
        <dbReference type="Google" id="ProtNLM"/>
    </source>
</evidence>
<protein>
    <recommendedName>
        <fullName evidence="5">10 kDa chaperonin</fullName>
    </recommendedName>
</protein>
<dbReference type="SUPFAM" id="SSF50129">
    <property type="entry name" value="GroES-like"/>
    <property type="match status" value="1"/>
</dbReference>
<dbReference type="InterPro" id="IPR011032">
    <property type="entry name" value="GroES-like_sf"/>
</dbReference>
<accession>A0A975AEG6</accession>
<keyword evidence="2" id="KW-0143">Chaperone</keyword>